<accession>E4UYU2</accession>
<dbReference type="eggNOG" id="ENOG502S1QC">
    <property type="taxonomic scope" value="Eukaryota"/>
</dbReference>
<sequence length="824" mass="93929">MLFMLSRQLRLLPGHIQRPVAPPISTGIVSSSRGRRIICQPASFSSAGTQTAYSRGQSIKQEAEDRDDTPVRETPDIASPRLSEDARNPLSNYFSRPRVTQERLRSTDQIIIPTREPDLLDFPERSQTWKLQPWQLDLESDLGHSQNIGSKLVDNHCYSQDFTLWRELVLYRQRHYGDSGVIDIWKGLTGRCSGISLPTEGEDADFLWEIFVSVGLKEEWMLKELQSHAESIWKEKGLRWKYFYERVIGTFVKARNRSKALLWHQALKHTHLDNPDGILCVFKSALSTREGLDIFRGLCQLSDGHRLYSSVVPVLWKHDNIGSALVMHFFLMRRGDFPSSMEDVLPLIHHVQKYSTSQQQSYFLTGLIKSGTLPVGATLDSFHSHPSQTSSTTSNSTGTQSPMVKDDLGARLFATKTFTFDLILGGLKMFGVGVIGPLTLQQMALKAADIAELQQQISQLKEIGISTGNSVFAKAIDYFIARRDQQSLHDLIHSDQHPDALESLETQESLFQQFSMSHDWRQANLTLTILSFLSPEDPYCYNIQLRNALKLDDRRLTSEILEKMKSDHISPSRKTIKWMIWNILPSRRMGTRPILDRHARDAVLRLFGIFQYVIKYGGYIPPESWEAGLKQLIISNRWSELERLCLWLAEIYSPQNHTQSSQIPNIHLPPTHSQSPLRIIFSVEFQQAIINCGFLRKPKFNFSGPSTLNPFVSTPDPVALWVCGLILLRRLKEKGVHVNTNTVRRVCRTRLAILFGDGPPSKRKSNLMLRKINPWTLDQIIADANKVWGTSLFSGVMPNIHKLVNPRRRPVNSQDHDLQREGKG</sequence>
<dbReference type="EMBL" id="DS989826">
    <property type="protein sequence ID" value="EFR03272.1"/>
    <property type="molecule type" value="Genomic_DNA"/>
</dbReference>
<dbReference type="OMA" id="ARMFATR"/>
<dbReference type="RefSeq" id="XP_003171726.1">
    <property type="nucleotide sequence ID" value="XM_003171678.1"/>
</dbReference>
<keyword evidence="3" id="KW-1185">Reference proteome</keyword>
<dbReference type="InParanoid" id="E4UYU2"/>
<evidence type="ECO:0008006" key="4">
    <source>
        <dbReference type="Google" id="ProtNLM"/>
    </source>
</evidence>
<evidence type="ECO:0000313" key="2">
    <source>
        <dbReference type="EMBL" id="EFR03272.1"/>
    </source>
</evidence>
<name>E4UYU2_ARTGP</name>
<dbReference type="Proteomes" id="UP000002669">
    <property type="component" value="Unassembled WGS sequence"/>
</dbReference>
<gene>
    <name evidence="2" type="ORF">MGYG_06274</name>
</gene>
<protein>
    <recommendedName>
        <fullName evidence="4">Pentatricopeptide repeat domain-containing protein</fullName>
    </recommendedName>
</protein>
<proteinExistence type="predicted"/>
<evidence type="ECO:0000256" key="1">
    <source>
        <dbReference type="SAM" id="MobiDB-lite"/>
    </source>
</evidence>
<evidence type="ECO:0000313" key="3">
    <source>
        <dbReference type="Proteomes" id="UP000002669"/>
    </source>
</evidence>
<dbReference type="HOGENOM" id="CLU_007655_0_1_1"/>
<dbReference type="AlphaFoldDB" id="E4UYU2"/>
<dbReference type="OrthoDB" id="5366531at2759"/>
<dbReference type="STRING" id="535722.E4UYU2"/>
<dbReference type="VEuPathDB" id="FungiDB:MGYG_06274"/>
<reference evidence="3" key="1">
    <citation type="journal article" date="2012" name="MBio">
        <title>Comparative genome analysis of Trichophyton rubrum and related dermatophytes reveals candidate genes involved in infection.</title>
        <authorList>
            <person name="Martinez D.A."/>
            <person name="Oliver B.G."/>
            <person name="Graeser Y."/>
            <person name="Goldberg J.M."/>
            <person name="Li W."/>
            <person name="Martinez-Rossi N.M."/>
            <person name="Monod M."/>
            <person name="Shelest E."/>
            <person name="Barton R.C."/>
            <person name="Birch E."/>
            <person name="Brakhage A.A."/>
            <person name="Chen Z."/>
            <person name="Gurr S.J."/>
            <person name="Heiman D."/>
            <person name="Heitman J."/>
            <person name="Kosti I."/>
            <person name="Rossi A."/>
            <person name="Saif S."/>
            <person name="Samalova M."/>
            <person name="Saunders C.W."/>
            <person name="Shea T."/>
            <person name="Summerbell R.C."/>
            <person name="Xu J."/>
            <person name="Young S."/>
            <person name="Zeng Q."/>
            <person name="Birren B.W."/>
            <person name="Cuomo C.A."/>
            <person name="White T.C."/>
        </authorList>
    </citation>
    <scope>NUCLEOTIDE SEQUENCE [LARGE SCALE GENOMIC DNA]</scope>
    <source>
        <strain evidence="3">ATCC MYA-4604 / CBS 118893</strain>
    </source>
</reference>
<feature type="compositionally biased region" description="Polar residues" evidence="1">
    <location>
        <begin position="49"/>
        <end position="60"/>
    </location>
</feature>
<feature type="region of interest" description="Disordered" evidence="1">
    <location>
        <begin position="49"/>
        <end position="92"/>
    </location>
</feature>
<dbReference type="GeneID" id="10026980"/>
<organism evidence="3">
    <name type="scientific">Arthroderma gypseum (strain ATCC MYA-4604 / CBS 118893)</name>
    <name type="common">Microsporum gypseum</name>
    <dbReference type="NCBI Taxonomy" id="535722"/>
    <lineage>
        <taxon>Eukaryota</taxon>
        <taxon>Fungi</taxon>
        <taxon>Dikarya</taxon>
        <taxon>Ascomycota</taxon>
        <taxon>Pezizomycotina</taxon>
        <taxon>Eurotiomycetes</taxon>
        <taxon>Eurotiomycetidae</taxon>
        <taxon>Onygenales</taxon>
        <taxon>Arthrodermataceae</taxon>
        <taxon>Nannizzia</taxon>
    </lineage>
</organism>